<reference evidence="4" key="1">
    <citation type="submission" date="2017-02" db="UniProtKB">
        <authorList>
            <consortium name="WormBaseParasite"/>
        </authorList>
    </citation>
    <scope>IDENTIFICATION</scope>
</reference>
<dbReference type="Proteomes" id="UP000282613">
    <property type="component" value="Unassembled WGS sequence"/>
</dbReference>
<reference evidence="2 3" key="2">
    <citation type="submission" date="2018-11" db="EMBL/GenBank/DDBJ databases">
        <authorList>
            <consortium name="Pathogen Informatics"/>
        </authorList>
    </citation>
    <scope>NUCLEOTIDE SEQUENCE [LARGE SCALE GENOMIC DNA]</scope>
</reference>
<dbReference type="OrthoDB" id="10619814at2759"/>
<gene>
    <name evidence="2" type="ORF">TASK_LOCUS1153</name>
</gene>
<dbReference type="WBParaSite" id="TASK_0000115201-mRNA-1">
    <property type="protein sequence ID" value="TASK_0000115201-mRNA-1"/>
    <property type="gene ID" value="TASK_0000115201"/>
</dbReference>
<accession>A0A0R3VUX5</accession>
<keyword evidence="3" id="KW-1185">Reference proteome</keyword>
<dbReference type="AlphaFoldDB" id="A0A0R3VUX5"/>
<protein>
    <submittedName>
        <fullName evidence="4">Par3_HAL_N_term domain-containing protein</fullName>
    </submittedName>
</protein>
<organism evidence="4">
    <name type="scientific">Taenia asiatica</name>
    <name type="common">Asian tapeworm</name>
    <dbReference type="NCBI Taxonomy" id="60517"/>
    <lineage>
        <taxon>Eukaryota</taxon>
        <taxon>Metazoa</taxon>
        <taxon>Spiralia</taxon>
        <taxon>Lophotrochozoa</taxon>
        <taxon>Platyhelminthes</taxon>
        <taxon>Cestoda</taxon>
        <taxon>Eucestoda</taxon>
        <taxon>Cyclophyllidea</taxon>
        <taxon>Taeniidae</taxon>
        <taxon>Taenia</taxon>
    </lineage>
</organism>
<evidence type="ECO:0000313" key="3">
    <source>
        <dbReference type="Proteomes" id="UP000282613"/>
    </source>
</evidence>
<evidence type="ECO:0000313" key="4">
    <source>
        <dbReference type="WBParaSite" id="TASK_0000115201-mRNA-1"/>
    </source>
</evidence>
<name>A0A0R3VUX5_TAEAS</name>
<proteinExistence type="predicted"/>
<dbReference type="EMBL" id="UYRS01000243">
    <property type="protein sequence ID" value="VDK22585.1"/>
    <property type="molecule type" value="Genomic_DNA"/>
</dbReference>
<sequence length="276" mass="31149">MDNQDALPQYLKKLQSKEAVEKDVLHSTPLNQPPISPSVSKSGVLEKLQEETKTEILSKESLESSSDWSVLDPNDNLSDVFSDKETLTAVLTSFFANKRGQKEKKEAFCLKRHPPAVLKFTLISAAFQCKYKGIEEFRGRFILQVYKTRNFLRVDYLSAAEHPDNAETVKGGKRRPMTWPTLRSTPHSSFTLVSSLSPSPECSIKETGSRCHCSRMIYLHHSHQSQSNSLAYGERMHRDAILADLIAARSTCARKLGYVIALRWMNQKFKGLITVG</sequence>
<feature type="region of interest" description="Disordered" evidence="1">
    <location>
        <begin position="22"/>
        <end position="45"/>
    </location>
</feature>
<evidence type="ECO:0000256" key="1">
    <source>
        <dbReference type="SAM" id="MobiDB-lite"/>
    </source>
</evidence>
<dbReference type="Gene3D" id="3.10.20.90">
    <property type="entry name" value="Phosphatidylinositol 3-kinase Catalytic Subunit, Chain A, domain 1"/>
    <property type="match status" value="1"/>
</dbReference>
<evidence type="ECO:0000313" key="2">
    <source>
        <dbReference type="EMBL" id="VDK22585.1"/>
    </source>
</evidence>